<name>A0ABV0XI14_9TELE</name>
<dbReference type="EMBL" id="JAHRIP010002758">
    <property type="protein sequence ID" value="MEQ2281082.1"/>
    <property type="molecule type" value="Genomic_DNA"/>
</dbReference>
<gene>
    <name evidence="1" type="ORF">AMECASPLE_026710</name>
</gene>
<organism evidence="1 2">
    <name type="scientific">Ameca splendens</name>
    <dbReference type="NCBI Taxonomy" id="208324"/>
    <lineage>
        <taxon>Eukaryota</taxon>
        <taxon>Metazoa</taxon>
        <taxon>Chordata</taxon>
        <taxon>Craniata</taxon>
        <taxon>Vertebrata</taxon>
        <taxon>Euteleostomi</taxon>
        <taxon>Actinopterygii</taxon>
        <taxon>Neopterygii</taxon>
        <taxon>Teleostei</taxon>
        <taxon>Neoteleostei</taxon>
        <taxon>Acanthomorphata</taxon>
        <taxon>Ovalentaria</taxon>
        <taxon>Atherinomorphae</taxon>
        <taxon>Cyprinodontiformes</taxon>
        <taxon>Goodeidae</taxon>
        <taxon>Ameca</taxon>
    </lineage>
</organism>
<sequence>MQQVSLIINQVLRFKRSEQLAVHCLSVCNTGVPGSSLGLQLADSKLQTSKQPASEPSPSSNLVCFQSCVRYLKFFVCMVIAAAHNCT</sequence>
<evidence type="ECO:0000313" key="2">
    <source>
        <dbReference type="Proteomes" id="UP001469553"/>
    </source>
</evidence>
<evidence type="ECO:0000313" key="1">
    <source>
        <dbReference type="EMBL" id="MEQ2281082.1"/>
    </source>
</evidence>
<dbReference type="Proteomes" id="UP001469553">
    <property type="component" value="Unassembled WGS sequence"/>
</dbReference>
<protein>
    <submittedName>
        <fullName evidence="1">Uncharacterized protein</fullName>
    </submittedName>
</protein>
<accession>A0ABV0XI14</accession>
<proteinExistence type="predicted"/>
<comment type="caution">
    <text evidence="1">The sequence shown here is derived from an EMBL/GenBank/DDBJ whole genome shotgun (WGS) entry which is preliminary data.</text>
</comment>
<keyword evidence="2" id="KW-1185">Reference proteome</keyword>
<reference evidence="1 2" key="1">
    <citation type="submission" date="2021-06" db="EMBL/GenBank/DDBJ databases">
        <authorList>
            <person name="Palmer J.M."/>
        </authorList>
    </citation>
    <scope>NUCLEOTIDE SEQUENCE [LARGE SCALE GENOMIC DNA]</scope>
    <source>
        <strain evidence="1 2">AS_MEX2019</strain>
        <tissue evidence="1">Muscle</tissue>
    </source>
</reference>